<accession>A0ABS6JFA6</accession>
<evidence type="ECO:0000313" key="1">
    <source>
        <dbReference type="EMBL" id="MBU9712349.1"/>
    </source>
</evidence>
<comment type="caution">
    <text evidence="1">The sequence shown here is derived from an EMBL/GenBank/DDBJ whole genome shotgun (WGS) entry which is preliminary data.</text>
</comment>
<reference evidence="1 2" key="1">
    <citation type="submission" date="2021-06" db="EMBL/GenBank/DDBJ databases">
        <title>Bacillus sp. RD4P76, an endophyte from a halophyte.</title>
        <authorList>
            <person name="Sun J.-Q."/>
        </authorList>
    </citation>
    <scope>NUCLEOTIDE SEQUENCE [LARGE SCALE GENOMIC DNA]</scope>
    <source>
        <strain evidence="1 2">CGMCC 1.15917</strain>
    </source>
</reference>
<dbReference type="RefSeq" id="WP_217066535.1">
    <property type="nucleotide sequence ID" value="NZ_JAHQCS010000097.1"/>
</dbReference>
<proteinExistence type="predicted"/>
<sequence>MESRLHEHLKKQSLYWLKGKVTDLCANEVKLFFHRKRVIADALGINFKRTESRIIEVKVSREDFRRDEVLHSSFGYHSIANYAYLLTPTGLLSLEEIPKGYGLLECDDFDNITVLKKATKNPDPILSFDFLIKRTAQTATNAVLFKELSKETKDQTGGSFSRGAKIQLISATCPHCKKRKKYLVTIDQEEVPCEGRGCLSLIPLNRARVHVITKYNKRFINQLKLLLRQLET</sequence>
<evidence type="ECO:0000313" key="2">
    <source>
        <dbReference type="Proteomes" id="UP000784880"/>
    </source>
</evidence>
<keyword evidence="2" id="KW-1185">Reference proteome</keyword>
<name>A0ABS6JFA6_9BACI</name>
<gene>
    <name evidence="1" type="ORF">KS419_11415</name>
</gene>
<dbReference type="EMBL" id="JAHQCS010000097">
    <property type="protein sequence ID" value="MBU9712349.1"/>
    <property type="molecule type" value="Genomic_DNA"/>
</dbReference>
<dbReference type="Proteomes" id="UP000784880">
    <property type="component" value="Unassembled WGS sequence"/>
</dbReference>
<organism evidence="1 2">
    <name type="scientific">Evansella tamaricis</name>
    <dbReference type="NCBI Taxonomy" id="2069301"/>
    <lineage>
        <taxon>Bacteria</taxon>
        <taxon>Bacillati</taxon>
        <taxon>Bacillota</taxon>
        <taxon>Bacilli</taxon>
        <taxon>Bacillales</taxon>
        <taxon>Bacillaceae</taxon>
        <taxon>Evansella</taxon>
    </lineage>
</organism>
<protein>
    <submittedName>
        <fullName evidence="1">Uncharacterized protein</fullName>
    </submittedName>
</protein>